<dbReference type="EMBL" id="QGNW01001336">
    <property type="protein sequence ID" value="RVW45024.1"/>
    <property type="molecule type" value="Genomic_DNA"/>
</dbReference>
<dbReference type="AlphaFoldDB" id="A0A438EBH3"/>
<comment type="caution">
    <text evidence="1">The sequence shown here is derived from an EMBL/GenBank/DDBJ whole genome shotgun (WGS) entry which is preliminary data.</text>
</comment>
<name>A0A438EBH3_VITVI</name>
<reference evidence="1 2" key="1">
    <citation type="journal article" date="2018" name="PLoS Genet.">
        <title>Population sequencing reveals clonal diversity and ancestral inbreeding in the grapevine cultivar Chardonnay.</title>
        <authorList>
            <person name="Roach M.J."/>
            <person name="Johnson D.L."/>
            <person name="Bohlmann J."/>
            <person name="van Vuuren H.J."/>
            <person name="Jones S.J."/>
            <person name="Pretorius I.S."/>
            <person name="Schmidt S.A."/>
            <person name="Borneman A.R."/>
        </authorList>
    </citation>
    <scope>NUCLEOTIDE SEQUENCE [LARGE SCALE GENOMIC DNA]</scope>
    <source>
        <strain evidence="2">cv. Chardonnay</strain>
        <tissue evidence="1">Leaf</tissue>
    </source>
</reference>
<evidence type="ECO:0000313" key="1">
    <source>
        <dbReference type="EMBL" id="RVW45024.1"/>
    </source>
</evidence>
<sequence length="64" mass="7421">MSTVQARTGRHRQRYENNLRLVSGMEMGLFDFMDNLKESEFRGRIFDALDKEGASIIPVIIVLF</sequence>
<evidence type="ECO:0000313" key="2">
    <source>
        <dbReference type="Proteomes" id="UP000288805"/>
    </source>
</evidence>
<protein>
    <submittedName>
        <fullName evidence="1">Uncharacterized protein</fullName>
    </submittedName>
</protein>
<proteinExistence type="predicted"/>
<accession>A0A438EBH3</accession>
<organism evidence="1 2">
    <name type="scientific">Vitis vinifera</name>
    <name type="common">Grape</name>
    <dbReference type="NCBI Taxonomy" id="29760"/>
    <lineage>
        <taxon>Eukaryota</taxon>
        <taxon>Viridiplantae</taxon>
        <taxon>Streptophyta</taxon>
        <taxon>Embryophyta</taxon>
        <taxon>Tracheophyta</taxon>
        <taxon>Spermatophyta</taxon>
        <taxon>Magnoliopsida</taxon>
        <taxon>eudicotyledons</taxon>
        <taxon>Gunneridae</taxon>
        <taxon>Pentapetalae</taxon>
        <taxon>rosids</taxon>
        <taxon>Vitales</taxon>
        <taxon>Vitaceae</taxon>
        <taxon>Viteae</taxon>
        <taxon>Vitis</taxon>
    </lineage>
</organism>
<gene>
    <name evidence="1" type="ORF">CK203_067492</name>
</gene>
<dbReference type="Proteomes" id="UP000288805">
    <property type="component" value="Unassembled WGS sequence"/>
</dbReference>